<evidence type="ECO:0000259" key="2">
    <source>
        <dbReference type="PROSITE" id="PS50887"/>
    </source>
</evidence>
<feature type="transmembrane region" description="Helical" evidence="1">
    <location>
        <begin position="182"/>
        <end position="202"/>
    </location>
</feature>
<dbReference type="SUPFAM" id="SSF55073">
    <property type="entry name" value="Nucleotide cyclase"/>
    <property type="match status" value="1"/>
</dbReference>
<feature type="transmembrane region" description="Helical" evidence="1">
    <location>
        <begin position="280"/>
        <end position="298"/>
    </location>
</feature>
<feature type="domain" description="GGDEF" evidence="2">
    <location>
        <begin position="397"/>
        <end position="526"/>
    </location>
</feature>
<dbReference type="InterPro" id="IPR052163">
    <property type="entry name" value="DGC-Regulatory_Protein"/>
</dbReference>
<keyword evidence="1" id="KW-0812">Transmembrane</keyword>
<evidence type="ECO:0000256" key="1">
    <source>
        <dbReference type="SAM" id="Phobius"/>
    </source>
</evidence>
<dbReference type="InterPro" id="IPR043128">
    <property type="entry name" value="Rev_trsase/Diguanyl_cyclase"/>
</dbReference>
<gene>
    <name evidence="3" type="ORF">Val02_32820</name>
</gene>
<dbReference type="SMART" id="SM00267">
    <property type="entry name" value="GGDEF"/>
    <property type="match status" value="1"/>
</dbReference>
<name>A0A8J3YJP6_9ACTN</name>
<sequence length="526" mass="55322">MAMDARFLSRDRRLIAIAVAAVLAGAVFGLDLLPLPAAVVCSWALTLAFQLMETVLAVRIGATAPARSAARRFWWGITVTVGLFAVGTVIQLGAVLLNVDDLDPARRGELFFGLPISLGLVDLGALVLIVSLLGLPLGLPSGRERQRFWIDAASVMVAVGLFAWEITGLGEGHEVPDGQADLVHMVLAPAAFVVVAFGIVKITLGGSAPFTRSAAAFACVAAALESLNAGLGKTFLESGHASWNLGLGLLANLACVACLHVQLRHTATPARPKSARSFSLLPYLSVGVTFALLIVVLADDSLTFGGWLALGCAIVSTGLVAVRQLIAFVDNDRLLKSLNVTVWELAEAQDILTQTLDERDQLAARLSHLAYHDPLTGLANRALFLERAAEALARRDALPTIVNIDLDEFKPVNDRFGHDGGDQLLREIAGRLVSCVGGAGTVARLGGDEFAILLPHTAPEAVEVLVSLAAAAVRRPVALRGGAVVSVGASIGTAVAERPGEDLHTLMQRADLRMYAEKRAARSVPA</sequence>
<proteinExistence type="predicted"/>
<dbReference type="Pfam" id="PF00990">
    <property type="entry name" value="GGDEF"/>
    <property type="match status" value="1"/>
</dbReference>
<dbReference type="CDD" id="cd01949">
    <property type="entry name" value="GGDEF"/>
    <property type="match status" value="1"/>
</dbReference>
<dbReference type="PROSITE" id="PS50887">
    <property type="entry name" value="GGDEF"/>
    <property type="match status" value="1"/>
</dbReference>
<keyword evidence="1" id="KW-1133">Transmembrane helix</keyword>
<dbReference type="InterPro" id="IPR029787">
    <property type="entry name" value="Nucleotide_cyclase"/>
</dbReference>
<dbReference type="PANTHER" id="PTHR46663:SF2">
    <property type="entry name" value="GGDEF DOMAIN-CONTAINING PROTEIN"/>
    <property type="match status" value="1"/>
</dbReference>
<dbReference type="PANTHER" id="PTHR46663">
    <property type="entry name" value="DIGUANYLATE CYCLASE DGCT-RELATED"/>
    <property type="match status" value="1"/>
</dbReference>
<evidence type="ECO:0000313" key="4">
    <source>
        <dbReference type="Proteomes" id="UP000619260"/>
    </source>
</evidence>
<dbReference type="Proteomes" id="UP000619260">
    <property type="component" value="Unassembled WGS sequence"/>
</dbReference>
<feature type="transmembrane region" description="Helical" evidence="1">
    <location>
        <begin position="39"/>
        <end position="61"/>
    </location>
</feature>
<keyword evidence="4" id="KW-1185">Reference proteome</keyword>
<accession>A0A8J3YJP6</accession>
<evidence type="ECO:0000313" key="3">
    <source>
        <dbReference type="EMBL" id="GIJ46396.1"/>
    </source>
</evidence>
<dbReference type="Gene3D" id="3.30.70.270">
    <property type="match status" value="1"/>
</dbReference>
<comment type="caution">
    <text evidence="3">The sequence shown here is derived from an EMBL/GenBank/DDBJ whole genome shotgun (WGS) entry which is preliminary data.</text>
</comment>
<dbReference type="InterPro" id="IPR000160">
    <property type="entry name" value="GGDEF_dom"/>
</dbReference>
<dbReference type="NCBIfam" id="TIGR00254">
    <property type="entry name" value="GGDEF"/>
    <property type="match status" value="1"/>
</dbReference>
<feature type="transmembrane region" description="Helical" evidence="1">
    <location>
        <begin position="73"/>
        <end position="99"/>
    </location>
</feature>
<keyword evidence="1" id="KW-0472">Membrane</keyword>
<organism evidence="3 4">
    <name type="scientific">Virgisporangium aliadipatigenens</name>
    <dbReference type="NCBI Taxonomy" id="741659"/>
    <lineage>
        <taxon>Bacteria</taxon>
        <taxon>Bacillati</taxon>
        <taxon>Actinomycetota</taxon>
        <taxon>Actinomycetes</taxon>
        <taxon>Micromonosporales</taxon>
        <taxon>Micromonosporaceae</taxon>
        <taxon>Virgisporangium</taxon>
    </lineage>
</organism>
<feature type="transmembrane region" description="Helical" evidence="1">
    <location>
        <begin position="304"/>
        <end position="326"/>
    </location>
</feature>
<feature type="transmembrane region" description="Helical" evidence="1">
    <location>
        <begin position="148"/>
        <end position="170"/>
    </location>
</feature>
<feature type="transmembrane region" description="Helical" evidence="1">
    <location>
        <begin position="241"/>
        <end position="259"/>
    </location>
</feature>
<dbReference type="EMBL" id="BOPF01000010">
    <property type="protein sequence ID" value="GIJ46396.1"/>
    <property type="molecule type" value="Genomic_DNA"/>
</dbReference>
<feature type="transmembrane region" description="Helical" evidence="1">
    <location>
        <begin position="111"/>
        <end position="136"/>
    </location>
</feature>
<reference evidence="3" key="1">
    <citation type="submission" date="2021-01" db="EMBL/GenBank/DDBJ databases">
        <title>Whole genome shotgun sequence of Virgisporangium aliadipatigenens NBRC 105644.</title>
        <authorList>
            <person name="Komaki H."/>
            <person name="Tamura T."/>
        </authorList>
    </citation>
    <scope>NUCLEOTIDE SEQUENCE</scope>
    <source>
        <strain evidence="3">NBRC 105644</strain>
    </source>
</reference>
<dbReference type="AlphaFoldDB" id="A0A8J3YJP6"/>
<protein>
    <recommendedName>
        <fullName evidence="2">GGDEF domain-containing protein</fullName>
    </recommendedName>
</protein>